<dbReference type="AlphaFoldDB" id="A0A0F9AQ04"/>
<evidence type="ECO:0008006" key="2">
    <source>
        <dbReference type="Google" id="ProtNLM"/>
    </source>
</evidence>
<sequence length="100" mass="11768">MQLLSCQQCDKKYTGVRDARVSVDPGYKRDTSWPYYGWIILEHAYCQQCKDDIFLRRIELPETRFVEPLAVFLAVPDSDAPVQEDLWVRAQRLDMPYPIV</sequence>
<reference evidence="1" key="1">
    <citation type="journal article" date="2015" name="Nature">
        <title>Complex archaea that bridge the gap between prokaryotes and eukaryotes.</title>
        <authorList>
            <person name="Spang A."/>
            <person name="Saw J.H."/>
            <person name="Jorgensen S.L."/>
            <person name="Zaremba-Niedzwiedzka K."/>
            <person name="Martijn J."/>
            <person name="Lind A.E."/>
            <person name="van Eijk R."/>
            <person name="Schleper C."/>
            <person name="Guy L."/>
            <person name="Ettema T.J."/>
        </authorList>
    </citation>
    <scope>NUCLEOTIDE SEQUENCE</scope>
</reference>
<proteinExistence type="predicted"/>
<name>A0A0F9AQ04_9ZZZZ</name>
<dbReference type="EMBL" id="LAZR01041557">
    <property type="protein sequence ID" value="KKL11669.1"/>
    <property type="molecule type" value="Genomic_DNA"/>
</dbReference>
<feature type="non-terminal residue" evidence="1">
    <location>
        <position position="100"/>
    </location>
</feature>
<gene>
    <name evidence="1" type="ORF">LCGC14_2543440</name>
</gene>
<accession>A0A0F9AQ04</accession>
<comment type="caution">
    <text evidence="1">The sequence shown here is derived from an EMBL/GenBank/DDBJ whole genome shotgun (WGS) entry which is preliminary data.</text>
</comment>
<organism evidence="1">
    <name type="scientific">marine sediment metagenome</name>
    <dbReference type="NCBI Taxonomy" id="412755"/>
    <lineage>
        <taxon>unclassified sequences</taxon>
        <taxon>metagenomes</taxon>
        <taxon>ecological metagenomes</taxon>
    </lineage>
</organism>
<evidence type="ECO:0000313" key="1">
    <source>
        <dbReference type="EMBL" id="KKL11669.1"/>
    </source>
</evidence>
<protein>
    <recommendedName>
        <fullName evidence="2">CpXC domain-containing protein</fullName>
    </recommendedName>
</protein>